<dbReference type="GO" id="GO:0009435">
    <property type="term" value="P:NAD+ biosynthetic process"/>
    <property type="evidence" value="ECO:0007669"/>
    <property type="project" value="InterPro"/>
</dbReference>
<dbReference type="Pfam" id="PF00795">
    <property type="entry name" value="CN_hydrolase"/>
    <property type="match status" value="1"/>
</dbReference>
<dbReference type="CDD" id="cd07570">
    <property type="entry name" value="GAT_Gln-NAD-synth"/>
    <property type="match status" value="1"/>
</dbReference>
<organism evidence="3">
    <name type="scientific">marine sediment metagenome</name>
    <dbReference type="NCBI Taxonomy" id="412755"/>
    <lineage>
        <taxon>unclassified sequences</taxon>
        <taxon>metagenomes</taxon>
        <taxon>ecological metagenomes</taxon>
    </lineage>
</organism>
<dbReference type="EMBL" id="LAZR01052946">
    <property type="protein sequence ID" value="KKK81839.1"/>
    <property type="molecule type" value="Genomic_DNA"/>
</dbReference>
<dbReference type="GO" id="GO:0005737">
    <property type="term" value="C:cytoplasm"/>
    <property type="evidence" value="ECO:0007669"/>
    <property type="project" value="InterPro"/>
</dbReference>
<protein>
    <recommendedName>
        <fullName evidence="2">CN hydrolase domain-containing protein</fullName>
    </recommendedName>
</protein>
<dbReference type="AlphaFoldDB" id="A0A0F9ATR8"/>
<feature type="domain" description="CN hydrolase" evidence="2">
    <location>
        <begin position="4"/>
        <end position="243"/>
    </location>
</feature>
<feature type="non-terminal residue" evidence="3">
    <location>
        <position position="250"/>
    </location>
</feature>
<dbReference type="PROSITE" id="PS50263">
    <property type="entry name" value="CN_HYDROLASE"/>
    <property type="match status" value="1"/>
</dbReference>
<dbReference type="PANTHER" id="PTHR23090:SF9">
    <property type="entry name" value="GLUTAMINE-DEPENDENT NAD(+) SYNTHETASE"/>
    <property type="match status" value="1"/>
</dbReference>
<dbReference type="Gene3D" id="3.60.110.10">
    <property type="entry name" value="Carbon-nitrogen hydrolase"/>
    <property type="match status" value="1"/>
</dbReference>
<dbReference type="SUPFAM" id="SSF56317">
    <property type="entry name" value="Carbon-nitrogen hydrolase"/>
    <property type="match status" value="1"/>
</dbReference>
<dbReference type="InterPro" id="IPR036526">
    <property type="entry name" value="C-N_Hydrolase_sf"/>
</dbReference>
<comment type="caution">
    <text evidence="3">The sequence shown here is derived from an EMBL/GenBank/DDBJ whole genome shotgun (WGS) entry which is preliminary data.</text>
</comment>
<evidence type="ECO:0000259" key="2">
    <source>
        <dbReference type="PROSITE" id="PS50263"/>
    </source>
</evidence>
<dbReference type="PANTHER" id="PTHR23090">
    <property type="entry name" value="NH 3 /GLUTAMINE-DEPENDENT NAD + SYNTHETASE"/>
    <property type="match status" value="1"/>
</dbReference>
<dbReference type="GO" id="GO:0004359">
    <property type="term" value="F:glutaminase activity"/>
    <property type="evidence" value="ECO:0007669"/>
    <property type="project" value="InterPro"/>
</dbReference>
<sequence length="250" mass="27122">MRTFRVGLAQINTTVGDLEGNVARVLQYVDRARDLRVDIVAFPELTVTGYPPEDLLLRPSFVRDNLEALKTVVKGCVGITAVVGFVDGEGDIYNSAAVIHDGRLAEVYHKQRLPNYGVFDELRYFRPGQGCPVYTVAGVGVGVNVCEDIWYPGDPTRAQALAGAQVIININGSPYHAGKRGFRQQMLAARASDYGVFVCYANQVGGQDELVFDGGSMVLSPEGELVARAAMFEEELLVCDLECDGAKRAA</sequence>
<dbReference type="InterPro" id="IPR003694">
    <property type="entry name" value="NAD_synthase"/>
</dbReference>
<accession>A0A0F9ATR8</accession>
<name>A0A0F9ATR8_9ZZZZ</name>
<gene>
    <name evidence="3" type="ORF">LCGC14_2809390</name>
</gene>
<keyword evidence="1" id="KW-0436">Ligase</keyword>
<evidence type="ECO:0000313" key="3">
    <source>
        <dbReference type="EMBL" id="KKK81839.1"/>
    </source>
</evidence>
<dbReference type="GO" id="GO:0003952">
    <property type="term" value="F:NAD+ synthase (glutamine-hydrolyzing) activity"/>
    <property type="evidence" value="ECO:0007669"/>
    <property type="project" value="InterPro"/>
</dbReference>
<dbReference type="InterPro" id="IPR003010">
    <property type="entry name" value="C-N_Hydrolase"/>
</dbReference>
<reference evidence="3" key="1">
    <citation type="journal article" date="2015" name="Nature">
        <title>Complex archaea that bridge the gap between prokaryotes and eukaryotes.</title>
        <authorList>
            <person name="Spang A."/>
            <person name="Saw J.H."/>
            <person name="Jorgensen S.L."/>
            <person name="Zaremba-Niedzwiedzka K."/>
            <person name="Martijn J."/>
            <person name="Lind A.E."/>
            <person name="van Eijk R."/>
            <person name="Schleper C."/>
            <person name="Guy L."/>
            <person name="Ettema T.J."/>
        </authorList>
    </citation>
    <scope>NUCLEOTIDE SEQUENCE</scope>
</reference>
<proteinExistence type="predicted"/>
<evidence type="ECO:0000256" key="1">
    <source>
        <dbReference type="ARBA" id="ARBA00022598"/>
    </source>
</evidence>